<feature type="coiled-coil region" evidence="1">
    <location>
        <begin position="123"/>
        <end position="180"/>
    </location>
</feature>
<accession>A7S039</accession>
<keyword evidence="1" id="KW-0175">Coiled coil</keyword>
<evidence type="ECO:0000256" key="2">
    <source>
        <dbReference type="SAM" id="MobiDB-lite"/>
    </source>
</evidence>
<dbReference type="OrthoDB" id="10067701at2759"/>
<feature type="compositionally biased region" description="Basic residues" evidence="2">
    <location>
        <begin position="10"/>
        <end position="24"/>
    </location>
</feature>
<dbReference type="PhylomeDB" id="A7S039"/>
<keyword evidence="4" id="KW-1185">Reference proteome</keyword>
<dbReference type="KEGG" id="nve:5514845"/>
<dbReference type="InParanoid" id="A7S039"/>
<evidence type="ECO:0000256" key="1">
    <source>
        <dbReference type="SAM" id="Coils"/>
    </source>
</evidence>
<organism evidence="3 4">
    <name type="scientific">Nematostella vectensis</name>
    <name type="common">Starlet sea anemone</name>
    <dbReference type="NCBI Taxonomy" id="45351"/>
    <lineage>
        <taxon>Eukaryota</taxon>
        <taxon>Metazoa</taxon>
        <taxon>Cnidaria</taxon>
        <taxon>Anthozoa</taxon>
        <taxon>Hexacorallia</taxon>
        <taxon>Actiniaria</taxon>
        <taxon>Edwardsiidae</taxon>
        <taxon>Nematostella</taxon>
    </lineage>
</organism>
<feature type="region of interest" description="Disordered" evidence="2">
    <location>
        <begin position="1"/>
        <end position="28"/>
    </location>
</feature>
<dbReference type="STRING" id="45351.A7S039"/>
<gene>
    <name evidence="3" type="ORF">NEMVEDRAFT_v1g241906</name>
</gene>
<protein>
    <recommendedName>
        <fullName evidence="5">Eukaryotic translation initiation factor 2A</fullName>
    </recommendedName>
</protein>
<dbReference type="Proteomes" id="UP000001593">
    <property type="component" value="Unassembled WGS sequence"/>
</dbReference>
<dbReference type="EMBL" id="DS469559">
    <property type="protein sequence ID" value="EDO42897.1"/>
    <property type="molecule type" value="Genomic_DNA"/>
</dbReference>
<dbReference type="HOGENOM" id="CLU_1423075_0_0_1"/>
<evidence type="ECO:0000313" key="3">
    <source>
        <dbReference type="EMBL" id="EDO42897.1"/>
    </source>
</evidence>
<name>A7S039_NEMVE</name>
<dbReference type="AlphaFoldDB" id="A7S039"/>
<evidence type="ECO:0008006" key="5">
    <source>
        <dbReference type="Google" id="ProtNLM"/>
    </source>
</evidence>
<sequence>MADSDGTKGKASKKNQKRAEKRQKARVEKLKEGGIVTELLELQDPIGILRVRLQEAKLNKDHKLAAQIRNQIWIAQDSASGCSVPDAETLGVSYDLSKVSSPNLLSEKKTNPCTLQVAASTGADTSTSELTQTEKRLRNLRKKITQIKNLKEKRDKGEQLEETQIQKVNSEDELLKEIEELEGLLSGKLKL</sequence>
<proteinExistence type="predicted"/>
<dbReference type="eggNOG" id="ENOG502SCM6">
    <property type="taxonomic scope" value="Eukaryota"/>
</dbReference>
<evidence type="ECO:0000313" key="4">
    <source>
        <dbReference type="Proteomes" id="UP000001593"/>
    </source>
</evidence>
<dbReference type="OMA" id="NQMAKVE"/>
<reference evidence="3 4" key="1">
    <citation type="journal article" date="2007" name="Science">
        <title>Sea anemone genome reveals ancestral eumetazoan gene repertoire and genomic organization.</title>
        <authorList>
            <person name="Putnam N.H."/>
            <person name="Srivastava M."/>
            <person name="Hellsten U."/>
            <person name="Dirks B."/>
            <person name="Chapman J."/>
            <person name="Salamov A."/>
            <person name="Terry A."/>
            <person name="Shapiro H."/>
            <person name="Lindquist E."/>
            <person name="Kapitonov V.V."/>
            <person name="Jurka J."/>
            <person name="Genikhovich G."/>
            <person name="Grigoriev I.V."/>
            <person name="Lucas S.M."/>
            <person name="Steele R.E."/>
            <person name="Finnerty J.R."/>
            <person name="Technau U."/>
            <person name="Martindale M.Q."/>
            <person name="Rokhsar D.S."/>
        </authorList>
    </citation>
    <scope>NUCLEOTIDE SEQUENCE [LARGE SCALE GENOMIC DNA]</scope>
    <source>
        <strain evidence="4">CH2 X CH6</strain>
    </source>
</reference>